<keyword evidence="13 20" id="KW-0472">Membrane</keyword>
<proteinExistence type="inferred from homology"/>
<keyword evidence="26" id="KW-1185">Reference proteome</keyword>
<dbReference type="PROSITE" id="PS50885">
    <property type="entry name" value="HAMP"/>
    <property type="match status" value="1"/>
</dbReference>
<dbReference type="Gene3D" id="3.30.70.1230">
    <property type="entry name" value="Nucleotide cyclase"/>
    <property type="match status" value="1"/>
</dbReference>
<comment type="subunit">
    <text evidence="17">Homodimer. Can also exist as monomer.</text>
</comment>
<name>A0A926VJP4_9CYAN</name>
<evidence type="ECO:0000256" key="7">
    <source>
        <dbReference type="ARBA" id="ARBA00022723"/>
    </source>
</evidence>
<feature type="domain" description="HAMP" evidence="24">
    <location>
        <begin position="303"/>
        <end position="355"/>
    </location>
</feature>
<dbReference type="InterPro" id="IPR033479">
    <property type="entry name" value="dCache_1"/>
</dbReference>
<evidence type="ECO:0000256" key="15">
    <source>
        <dbReference type="ARBA" id="ARBA00032597"/>
    </source>
</evidence>
<comment type="similarity">
    <text evidence="18">Belongs to the adenylyl cyclase class-4/guanylyl cyclase family.</text>
</comment>
<keyword evidence="11 20" id="KW-1133">Transmembrane helix</keyword>
<reference evidence="25" key="2">
    <citation type="submission" date="2020-08" db="EMBL/GenBank/DDBJ databases">
        <authorList>
            <person name="Chen M."/>
            <person name="Teng W."/>
            <person name="Zhao L."/>
            <person name="Hu C."/>
            <person name="Zhou Y."/>
            <person name="Han B."/>
            <person name="Song L."/>
            <person name="Shu W."/>
        </authorList>
    </citation>
    <scope>NUCLEOTIDE SEQUENCE</scope>
    <source>
        <strain evidence="25">FACHB-1375</strain>
    </source>
</reference>
<dbReference type="Proteomes" id="UP000641646">
    <property type="component" value="Unassembled WGS sequence"/>
</dbReference>
<dbReference type="GO" id="GO:0006171">
    <property type="term" value="P:cAMP biosynthetic process"/>
    <property type="evidence" value="ECO:0007669"/>
    <property type="project" value="UniProtKB-KW"/>
</dbReference>
<dbReference type="GO" id="GO:0035556">
    <property type="term" value="P:intracellular signal transduction"/>
    <property type="evidence" value="ECO:0007669"/>
    <property type="project" value="InterPro"/>
</dbReference>
<evidence type="ECO:0000256" key="20">
    <source>
        <dbReference type="SAM" id="Phobius"/>
    </source>
</evidence>
<evidence type="ECO:0000256" key="5">
    <source>
        <dbReference type="ARBA" id="ARBA00022475"/>
    </source>
</evidence>
<keyword evidence="10" id="KW-0460">Magnesium</keyword>
<dbReference type="InterPro" id="IPR050401">
    <property type="entry name" value="Cyclic_nucleotide_synthase"/>
</dbReference>
<dbReference type="InterPro" id="IPR029787">
    <property type="entry name" value="Nucleotide_cyclase"/>
</dbReference>
<dbReference type="CDD" id="cd12912">
    <property type="entry name" value="PDC2_MCP_like"/>
    <property type="match status" value="1"/>
</dbReference>
<evidence type="ECO:0000256" key="6">
    <source>
        <dbReference type="ARBA" id="ARBA00022692"/>
    </source>
</evidence>
<organism evidence="25 26">
    <name type="scientific">Aerosakkonema funiforme FACHB-1375</name>
    <dbReference type="NCBI Taxonomy" id="2949571"/>
    <lineage>
        <taxon>Bacteria</taxon>
        <taxon>Bacillati</taxon>
        <taxon>Cyanobacteriota</taxon>
        <taxon>Cyanophyceae</taxon>
        <taxon>Oscillatoriophycideae</taxon>
        <taxon>Aerosakkonematales</taxon>
        <taxon>Aerosakkonemataceae</taxon>
        <taxon>Aerosakkonema</taxon>
    </lineage>
</organism>
<evidence type="ECO:0000256" key="4">
    <source>
        <dbReference type="ARBA" id="ARBA00021420"/>
    </source>
</evidence>
<keyword evidence="7" id="KW-0479">Metal-binding</keyword>
<feature type="domain" description="PAC" evidence="22">
    <location>
        <begin position="831"/>
        <end position="881"/>
    </location>
</feature>
<dbReference type="Pfam" id="PF13426">
    <property type="entry name" value="PAS_9"/>
    <property type="match status" value="2"/>
</dbReference>
<evidence type="ECO:0000313" key="26">
    <source>
        <dbReference type="Proteomes" id="UP000641646"/>
    </source>
</evidence>
<dbReference type="Gene3D" id="6.10.340.10">
    <property type="match status" value="1"/>
</dbReference>
<protein>
    <recommendedName>
        <fullName evidence="4">Adenylate cyclase</fullName>
        <ecNumber evidence="3">4.6.1.1</ecNumber>
    </recommendedName>
    <alternativeName>
        <fullName evidence="15">ATP pyrophosphate-lyase</fullName>
    </alternativeName>
    <alternativeName>
        <fullName evidence="16">Adenylyl cyclase</fullName>
    </alternativeName>
</protein>
<dbReference type="SMART" id="SM00304">
    <property type="entry name" value="HAMP"/>
    <property type="match status" value="1"/>
</dbReference>
<comment type="caution">
    <text evidence="25">The sequence shown here is derived from an EMBL/GenBank/DDBJ whole genome shotgun (WGS) entry which is preliminary data.</text>
</comment>
<dbReference type="PROSITE" id="PS50113">
    <property type="entry name" value="PAC"/>
    <property type="match status" value="3"/>
</dbReference>
<evidence type="ECO:0000259" key="23">
    <source>
        <dbReference type="PROSITE" id="PS50125"/>
    </source>
</evidence>
<dbReference type="PROSITE" id="PS00452">
    <property type="entry name" value="GUANYLATE_CYCLASE_1"/>
    <property type="match status" value="1"/>
</dbReference>
<feature type="domain" description="PAS" evidence="21">
    <location>
        <begin position="378"/>
        <end position="433"/>
    </location>
</feature>
<dbReference type="GO" id="GO:0004016">
    <property type="term" value="F:adenylate cyclase activity"/>
    <property type="evidence" value="ECO:0007669"/>
    <property type="project" value="UniProtKB-EC"/>
</dbReference>
<dbReference type="PROSITE" id="PS50112">
    <property type="entry name" value="PAS"/>
    <property type="match status" value="2"/>
</dbReference>
<evidence type="ECO:0000256" key="8">
    <source>
        <dbReference type="ARBA" id="ARBA00022741"/>
    </source>
</evidence>
<keyword evidence="12" id="KW-0115">cAMP biosynthesis</keyword>
<dbReference type="PANTHER" id="PTHR11920:SF335">
    <property type="entry name" value="GUANYLATE CYCLASE"/>
    <property type="match status" value="1"/>
</dbReference>
<evidence type="ECO:0000256" key="11">
    <source>
        <dbReference type="ARBA" id="ARBA00022989"/>
    </source>
</evidence>
<dbReference type="GO" id="GO:0007168">
    <property type="term" value="P:receptor guanylyl cyclase signaling pathway"/>
    <property type="evidence" value="ECO:0007669"/>
    <property type="project" value="TreeGrafter"/>
</dbReference>
<dbReference type="Pfam" id="PF00211">
    <property type="entry name" value="Guanylate_cyc"/>
    <property type="match status" value="1"/>
</dbReference>
<evidence type="ECO:0000259" key="21">
    <source>
        <dbReference type="PROSITE" id="PS50112"/>
    </source>
</evidence>
<dbReference type="PANTHER" id="PTHR11920">
    <property type="entry name" value="GUANYLYL CYCLASE"/>
    <property type="match status" value="1"/>
</dbReference>
<dbReference type="InterPro" id="IPR018297">
    <property type="entry name" value="A/G_cyclase_CS"/>
</dbReference>
<dbReference type="FunFam" id="3.30.70.1230:FF:000033">
    <property type="entry name" value="Adenylate cyclase"/>
    <property type="match status" value="1"/>
</dbReference>
<gene>
    <name evidence="25" type="ORF">H6G03_23605</name>
</gene>
<comment type="catalytic activity">
    <reaction evidence="1">
        <text>ATP = 3',5'-cyclic AMP + diphosphate</text>
        <dbReference type="Rhea" id="RHEA:15389"/>
        <dbReference type="ChEBI" id="CHEBI:30616"/>
        <dbReference type="ChEBI" id="CHEBI:33019"/>
        <dbReference type="ChEBI" id="CHEBI:58165"/>
        <dbReference type="EC" id="4.6.1.1"/>
    </reaction>
</comment>
<evidence type="ECO:0000256" key="10">
    <source>
        <dbReference type="ARBA" id="ARBA00022842"/>
    </source>
</evidence>
<evidence type="ECO:0000256" key="9">
    <source>
        <dbReference type="ARBA" id="ARBA00022840"/>
    </source>
</evidence>
<sequence>MIIKRRLLAKNLALLFVFAAILPLIAGGTLSIYSGFRFSNREIATRQESIIALGNTYISTSVDRIFYNLKLLGDLTSKSPNHALQSLAEICVDSLSLYQKITLTNSQGQELYSLVECQPVAPKSLTNISQTEAFFRAKKAGEFISKVSFVKDKPLVTISRNILSKNGDQFVVIAVVNFENLWTKLSILEPGKGSYFYIVDRQGNLIGYKDIKVVGERKNLASFPTVSLLIKRGKGITAKRYIGLLGVEVIGTSTLIRRTGWGIIVEQPVAQALAAPQRLIVHFTLLIVAVSFVAIVAAIMLAQYIGHPINLLAQGAEAIAQGDLSYFIKINSKNEIGILARAFNQMTRQLRISRETLEEYNRTLEQRVERRTQELKKSQQRLSLLFQQTPLAVIEFNTNFEVIEWNPAAEQIFGYTKDEAIGHHLTDLIVPENAKVEVNQFIEALLARCSPTRNTNDNLTKDGKSIICEWYSTPLIDSDGNAIGIASMALDITARKQVEEELRTSKEYLRLIIDNIPQQVFWKDTNLVFQGCNKNWAKYAQLENPEAVVGKTDYDLIPKREVAELFRAQDLHIMETDTPELHVIATKQKPSAEGKTIWLDISKIPIHDSSGKVIGILGVVEDITDRKYTEAILHRQAAVIEAALDGISILNYQGEFLYTNKAFAEINGYENPAELIGKSWKVMYSEDDLQRAEQRYQQEIIPALLKDRQWRGEETMVRKDGRKISLEVLHYILDSGEQVCITRDITARKQAESALREREEQYHSIFEATSDGLIINDFEGYVVEANTAACQMYGYHYEEFIGMHGSEFIHPQEHERALKDLQKLFKNGGYFKIQGTHVRKDGAAFPMEVHAMSFLYKGKLHMMSVIRDITERKQAEEAIRLEKEKSEQLLLNILPGAIADRLKEDRGYIADSFPEVTVLFADIVGFTDLSTRLSPTELVEMLNVIFSEFDRLAEKHGLEKIKTIGDAYMVVGGLPRPRTDHAEAIAEMALDMQAEIAQFNSSTDRSFSIRIGINSGPVIAGVIGIKKFIYDLWGDTVNTASRMESHGIPGCIQVTAATYEILQCKYLFEERGPIPIKGKGEMVTYFLTGRKVLGDR</sequence>
<reference evidence="25" key="1">
    <citation type="journal article" date="2015" name="ISME J.">
        <title>Draft Genome Sequence of Streptomyces incarnatus NRRL8089, which Produces the Nucleoside Antibiotic Sinefungin.</title>
        <authorList>
            <person name="Oshima K."/>
            <person name="Hattori M."/>
            <person name="Shimizu H."/>
            <person name="Fukuda K."/>
            <person name="Nemoto M."/>
            <person name="Inagaki K."/>
            <person name="Tamura T."/>
        </authorList>
    </citation>
    <scope>NUCLEOTIDE SEQUENCE</scope>
    <source>
        <strain evidence="25">FACHB-1375</strain>
    </source>
</reference>
<evidence type="ECO:0000256" key="2">
    <source>
        <dbReference type="ARBA" id="ARBA00004651"/>
    </source>
</evidence>
<evidence type="ECO:0000259" key="24">
    <source>
        <dbReference type="PROSITE" id="PS50885"/>
    </source>
</evidence>
<accession>A0A926VJP4</accession>
<feature type="transmembrane region" description="Helical" evidence="20">
    <location>
        <begin position="279"/>
        <end position="302"/>
    </location>
</feature>
<keyword evidence="9" id="KW-0067">ATP-binding</keyword>
<dbReference type="SMART" id="SM00086">
    <property type="entry name" value="PAC"/>
    <property type="match status" value="3"/>
</dbReference>
<evidence type="ECO:0000256" key="17">
    <source>
        <dbReference type="ARBA" id="ARBA00064436"/>
    </source>
</evidence>
<dbReference type="CDD" id="cd07302">
    <property type="entry name" value="CHD"/>
    <property type="match status" value="1"/>
</dbReference>
<dbReference type="SUPFAM" id="SSF55073">
    <property type="entry name" value="Nucleotide cyclase"/>
    <property type="match status" value="1"/>
</dbReference>
<feature type="coiled-coil region" evidence="19">
    <location>
        <begin position="343"/>
        <end position="381"/>
    </location>
</feature>
<dbReference type="GO" id="GO:0005886">
    <property type="term" value="C:plasma membrane"/>
    <property type="evidence" value="ECO:0007669"/>
    <property type="project" value="UniProtKB-SubCell"/>
</dbReference>
<dbReference type="PROSITE" id="PS50125">
    <property type="entry name" value="GUANYLATE_CYCLASE_2"/>
    <property type="match status" value="1"/>
</dbReference>
<dbReference type="NCBIfam" id="TIGR00229">
    <property type="entry name" value="sensory_box"/>
    <property type="match status" value="4"/>
</dbReference>
<dbReference type="Pfam" id="PF08448">
    <property type="entry name" value="PAS_4"/>
    <property type="match status" value="2"/>
</dbReference>
<keyword evidence="5" id="KW-1003">Cell membrane</keyword>
<dbReference type="GO" id="GO:0001653">
    <property type="term" value="F:peptide receptor activity"/>
    <property type="evidence" value="ECO:0007669"/>
    <property type="project" value="TreeGrafter"/>
</dbReference>
<dbReference type="EMBL" id="JACJPW010000071">
    <property type="protein sequence ID" value="MBD2184017.1"/>
    <property type="molecule type" value="Genomic_DNA"/>
</dbReference>
<dbReference type="InterPro" id="IPR000014">
    <property type="entry name" value="PAS"/>
</dbReference>
<keyword evidence="14 18" id="KW-0456">Lyase</keyword>
<dbReference type="GO" id="GO:0046872">
    <property type="term" value="F:metal ion binding"/>
    <property type="evidence" value="ECO:0007669"/>
    <property type="project" value="UniProtKB-KW"/>
</dbReference>
<dbReference type="Pfam" id="PF00672">
    <property type="entry name" value="HAMP"/>
    <property type="match status" value="1"/>
</dbReference>
<feature type="domain" description="Guanylate cyclase" evidence="23">
    <location>
        <begin position="917"/>
        <end position="1044"/>
    </location>
</feature>
<dbReference type="SUPFAM" id="SSF55785">
    <property type="entry name" value="PYP-like sensor domain (PAS domain)"/>
    <property type="match status" value="4"/>
</dbReference>
<dbReference type="GO" id="GO:0004383">
    <property type="term" value="F:guanylate cyclase activity"/>
    <property type="evidence" value="ECO:0007669"/>
    <property type="project" value="TreeGrafter"/>
</dbReference>
<dbReference type="InterPro" id="IPR001054">
    <property type="entry name" value="A/G_cyclase"/>
</dbReference>
<evidence type="ECO:0000256" key="16">
    <source>
        <dbReference type="ARBA" id="ARBA00032637"/>
    </source>
</evidence>
<comment type="subcellular location">
    <subcellularLocation>
        <location evidence="2">Cell membrane</location>
        <topology evidence="2">Multi-pass membrane protein</topology>
    </subcellularLocation>
</comment>
<feature type="domain" description="PAC" evidence="22">
    <location>
        <begin position="448"/>
        <end position="504"/>
    </location>
</feature>
<dbReference type="InterPro" id="IPR000700">
    <property type="entry name" value="PAS-assoc_C"/>
</dbReference>
<keyword evidence="6 20" id="KW-0812">Transmembrane</keyword>
<dbReference type="CDD" id="cd06225">
    <property type="entry name" value="HAMP"/>
    <property type="match status" value="1"/>
</dbReference>
<evidence type="ECO:0000256" key="1">
    <source>
        <dbReference type="ARBA" id="ARBA00001593"/>
    </source>
</evidence>
<feature type="domain" description="PAC" evidence="22">
    <location>
        <begin position="577"/>
        <end position="635"/>
    </location>
</feature>
<dbReference type="EC" id="4.6.1.1" evidence="3"/>
<feature type="domain" description="PAS" evidence="21">
    <location>
        <begin position="758"/>
        <end position="828"/>
    </location>
</feature>
<evidence type="ECO:0000313" key="25">
    <source>
        <dbReference type="EMBL" id="MBD2184017.1"/>
    </source>
</evidence>
<dbReference type="InterPro" id="IPR001610">
    <property type="entry name" value="PAC"/>
</dbReference>
<dbReference type="InterPro" id="IPR003660">
    <property type="entry name" value="HAMP_dom"/>
</dbReference>
<evidence type="ECO:0000256" key="14">
    <source>
        <dbReference type="ARBA" id="ARBA00023239"/>
    </source>
</evidence>
<dbReference type="GO" id="GO:0005524">
    <property type="term" value="F:ATP binding"/>
    <property type="evidence" value="ECO:0007669"/>
    <property type="project" value="UniProtKB-KW"/>
</dbReference>
<dbReference type="AlphaFoldDB" id="A0A926VJP4"/>
<evidence type="ECO:0000256" key="18">
    <source>
        <dbReference type="RuleBase" id="RU000405"/>
    </source>
</evidence>
<evidence type="ECO:0000256" key="19">
    <source>
        <dbReference type="SAM" id="Coils"/>
    </source>
</evidence>
<evidence type="ECO:0000256" key="13">
    <source>
        <dbReference type="ARBA" id="ARBA00023136"/>
    </source>
</evidence>
<dbReference type="Gene3D" id="3.30.450.20">
    <property type="entry name" value="PAS domain"/>
    <property type="match status" value="5"/>
</dbReference>
<dbReference type="SUPFAM" id="SSF158472">
    <property type="entry name" value="HAMP domain-like"/>
    <property type="match status" value="1"/>
</dbReference>
<evidence type="ECO:0000256" key="3">
    <source>
        <dbReference type="ARBA" id="ARBA00012201"/>
    </source>
</evidence>
<dbReference type="RefSeq" id="WP_190469599.1">
    <property type="nucleotide sequence ID" value="NZ_JACJPW010000071.1"/>
</dbReference>
<keyword evidence="8" id="KW-0547">Nucleotide-binding</keyword>
<dbReference type="SMART" id="SM00044">
    <property type="entry name" value="CYCc"/>
    <property type="match status" value="1"/>
</dbReference>
<keyword evidence="19" id="KW-0175">Coiled coil</keyword>
<evidence type="ECO:0000256" key="12">
    <source>
        <dbReference type="ARBA" id="ARBA00022998"/>
    </source>
</evidence>
<evidence type="ECO:0000259" key="22">
    <source>
        <dbReference type="PROSITE" id="PS50113"/>
    </source>
</evidence>
<dbReference type="SMART" id="SM00091">
    <property type="entry name" value="PAS"/>
    <property type="match status" value="4"/>
</dbReference>
<dbReference type="CDD" id="cd00130">
    <property type="entry name" value="PAS"/>
    <property type="match status" value="4"/>
</dbReference>
<dbReference type="InterPro" id="IPR035965">
    <property type="entry name" value="PAS-like_dom_sf"/>
</dbReference>
<dbReference type="Pfam" id="PF02743">
    <property type="entry name" value="dCache_1"/>
    <property type="match status" value="1"/>
</dbReference>
<dbReference type="InterPro" id="IPR013656">
    <property type="entry name" value="PAS_4"/>
</dbReference>